<gene>
    <name evidence="1" type="ORF">PIBRA_LOCUS4592</name>
</gene>
<comment type="caution">
    <text evidence="1">The sequence shown here is derived from an EMBL/GenBank/DDBJ whole genome shotgun (WGS) entry which is preliminary data.</text>
</comment>
<evidence type="ECO:0000313" key="1">
    <source>
        <dbReference type="EMBL" id="CAH4027356.1"/>
    </source>
</evidence>
<dbReference type="PANTHER" id="PTHR31511">
    <property type="entry name" value="PROTEIN CBG23764"/>
    <property type="match status" value="1"/>
</dbReference>
<dbReference type="InterPro" id="IPR043502">
    <property type="entry name" value="DNA/RNA_pol_sf"/>
</dbReference>
<dbReference type="SUPFAM" id="SSF56672">
    <property type="entry name" value="DNA/RNA polymerases"/>
    <property type="match status" value="1"/>
</dbReference>
<organism evidence="1 2">
    <name type="scientific">Pieris brassicae</name>
    <name type="common">White butterfly</name>
    <name type="synonym">Large white butterfly</name>
    <dbReference type="NCBI Taxonomy" id="7116"/>
    <lineage>
        <taxon>Eukaryota</taxon>
        <taxon>Metazoa</taxon>
        <taxon>Ecdysozoa</taxon>
        <taxon>Arthropoda</taxon>
        <taxon>Hexapoda</taxon>
        <taxon>Insecta</taxon>
        <taxon>Pterygota</taxon>
        <taxon>Neoptera</taxon>
        <taxon>Endopterygota</taxon>
        <taxon>Lepidoptera</taxon>
        <taxon>Glossata</taxon>
        <taxon>Ditrysia</taxon>
        <taxon>Papilionoidea</taxon>
        <taxon>Pieridae</taxon>
        <taxon>Pierinae</taxon>
        <taxon>Pieris</taxon>
    </lineage>
</organism>
<proteinExistence type="predicted"/>
<dbReference type="Proteomes" id="UP001152562">
    <property type="component" value="Unassembled WGS sequence"/>
</dbReference>
<name>A0A9P0T8U6_PIEBR</name>
<evidence type="ECO:0000313" key="2">
    <source>
        <dbReference type="Proteomes" id="UP001152562"/>
    </source>
</evidence>
<accession>A0A9P0T8U6</accession>
<keyword evidence="2" id="KW-1185">Reference proteome</keyword>
<dbReference type="PANTHER" id="PTHR31511:SF12">
    <property type="entry name" value="RHO TERMINATION FACTOR N-TERMINAL DOMAIN-CONTAINING PROTEIN"/>
    <property type="match status" value="1"/>
</dbReference>
<protein>
    <recommendedName>
        <fullName evidence="3">DNA-directed DNA polymerase</fullName>
    </recommendedName>
</protein>
<dbReference type="AlphaFoldDB" id="A0A9P0T8U6"/>
<sequence>MMVLCDEFDGKLVDQMGRGTKRKGAVDINSADIKRIKSGSNMHLSRSSQEQSTSNEADIFENFRCVCIKTYDLDPAHYYTAPGLSWDTMLKHTKTEIELLSDIDMIAFIKSGIRGGVSQCSTRYAKANNVYMSDYNAKDKESFLMYFDANNLYGWAMSQYLPTGGFEWVSVDTHFNVSCSSDIGFILEVDLEYPWIYMINIQIYLFVQKIYQLGTLRKLD</sequence>
<evidence type="ECO:0008006" key="3">
    <source>
        <dbReference type="Google" id="ProtNLM"/>
    </source>
</evidence>
<reference evidence="1" key="1">
    <citation type="submission" date="2022-05" db="EMBL/GenBank/DDBJ databases">
        <authorList>
            <person name="Okamura Y."/>
        </authorList>
    </citation>
    <scope>NUCLEOTIDE SEQUENCE</scope>
</reference>
<dbReference type="EMBL" id="CALOZG010000005">
    <property type="protein sequence ID" value="CAH4027356.1"/>
    <property type="molecule type" value="Genomic_DNA"/>
</dbReference>
<dbReference type="GO" id="GO:0071897">
    <property type="term" value="P:DNA biosynthetic process"/>
    <property type="evidence" value="ECO:0007669"/>
    <property type="project" value="UniProtKB-ARBA"/>
</dbReference>